<evidence type="ECO:0000256" key="3">
    <source>
        <dbReference type="ARBA" id="ARBA00022729"/>
    </source>
</evidence>
<keyword evidence="2" id="KW-0964">Secreted</keyword>
<reference evidence="8" key="1">
    <citation type="journal article" date="2015" name="Sci. Rep.">
        <title>Tissue- and time-dependent transcription in Ixodes ricinus salivary glands and midguts when blood feeding on the vertebrate host.</title>
        <authorList>
            <person name="Kotsyfakis M."/>
            <person name="Schwarz A."/>
            <person name="Erhart J."/>
            <person name="Ribeiro J.M."/>
        </authorList>
    </citation>
    <scope>NUCLEOTIDE SEQUENCE</scope>
    <source>
        <tissue evidence="8">Salivary gland and midgut</tissue>
    </source>
</reference>
<feature type="compositionally biased region" description="Polar residues" evidence="6">
    <location>
        <begin position="76"/>
        <end position="87"/>
    </location>
</feature>
<evidence type="ECO:0000256" key="7">
    <source>
        <dbReference type="SAM" id="SignalP"/>
    </source>
</evidence>
<sequence length="178" mass="18783">MFKLSFLIVFILAGLYFGSSSEDGSSSGKEASSNAGGTAGNGDSSLSDSAAGGTNQEEKEQNGEASGGDSLKENQGIETNTDNNNRALGNKLPGFIGGPNEKNEYVKKLLSTCSPQHQTHKINEKDINLRKTARTICIKLTTPQVKEETRIPSGMTCGEGNRKCEKTGPCPNPPLPSC</sequence>
<comment type="similarity">
    <text evidence="5">Belongs to the salp15 family.</text>
</comment>
<dbReference type="InterPro" id="IPR021971">
    <property type="entry name" value="Salp15"/>
</dbReference>
<dbReference type="EMBL" id="GANP01013989">
    <property type="protein sequence ID" value="JAB70479.1"/>
    <property type="molecule type" value="mRNA"/>
</dbReference>
<feature type="signal peptide" evidence="7">
    <location>
        <begin position="1"/>
        <end position="21"/>
    </location>
</feature>
<name>V5H0S4_IXORI</name>
<evidence type="ECO:0000313" key="8">
    <source>
        <dbReference type="EMBL" id="JAB70479.1"/>
    </source>
</evidence>
<comment type="subcellular location">
    <subcellularLocation>
        <location evidence="1">Secreted</location>
    </subcellularLocation>
</comment>
<evidence type="ECO:0000256" key="4">
    <source>
        <dbReference type="ARBA" id="ARBA00023180"/>
    </source>
</evidence>
<feature type="compositionally biased region" description="Low complexity" evidence="6">
    <location>
        <begin position="21"/>
        <end position="53"/>
    </location>
</feature>
<dbReference type="AlphaFoldDB" id="V5H0S4"/>
<keyword evidence="4" id="KW-0325">Glycoprotein</keyword>
<accession>V5H0S4</accession>
<dbReference type="Pfam" id="PF12115">
    <property type="entry name" value="Salp15"/>
    <property type="match status" value="1"/>
</dbReference>
<evidence type="ECO:0000256" key="5">
    <source>
        <dbReference type="ARBA" id="ARBA00034321"/>
    </source>
</evidence>
<evidence type="ECO:0000256" key="1">
    <source>
        <dbReference type="ARBA" id="ARBA00004613"/>
    </source>
</evidence>
<feature type="chain" id="PRO_5004734118" evidence="7">
    <location>
        <begin position="22"/>
        <end position="178"/>
    </location>
</feature>
<keyword evidence="3 7" id="KW-0732">Signal</keyword>
<proteinExistence type="evidence at transcript level"/>
<feature type="region of interest" description="Disordered" evidence="6">
    <location>
        <begin position="156"/>
        <end position="178"/>
    </location>
</feature>
<protein>
    <submittedName>
        <fullName evidence="8">Putative secreted protein</fullName>
    </submittedName>
</protein>
<evidence type="ECO:0000256" key="2">
    <source>
        <dbReference type="ARBA" id="ARBA00022525"/>
    </source>
</evidence>
<feature type="region of interest" description="Disordered" evidence="6">
    <location>
        <begin position="21"/>
        <end position="99"/>
    </location>
</feature>
<organism evidence="8">
    <name type="scientific">Ixodes ricinus</name>
    <name type="common">Common tick</name>
    <name type="synonym">Acarus ricinus</name>
    <dbReference type="NCBI Taxonomy" id="34613"/>
    <lineage>
        <taxon>Eukaryota</taxon>
        <taxon>Metazoa</taxon>
        <taxon>Ecdysozoa</taxon>
        <taxon>Arthropoda</taxon>
        <taxon>Chelicerata</taxon>
        <taxon>Arachnida</taxon>
        <taxon>Acari</taxon>
        <taxon>Parasitiformes</taxon>
        <taxon>Ixodida</taxon>
        <taxon>Ixodoidea</taxon>
        <taxon>Ixodidae</taxon>
        <taxon>Ixodinae</taxon>
        <taxon>Ixodes</taxon>
    </lineage>
</organism>
<evidence type="ECO:0000256" key="6">
    <source>
        <dbReference type="SAM" id="MobiDB-lite"/>
    </source>
</evidence>
<dbReference type="GO" id="GO:0005576">
    <property type="term" value="C:extracellular region"/>
    <property type="evidence" value="ECO:0007669"/>
    <property type="project" value="UniProtKB-SubCell"/>
</dbReference>